<keyword evidence="3" id="KW-0949">S-adenosyl-L-methionine</keyword>
<dbReference type="EMBL" id="VOBR01000010">
    <property type="protein sequence ID" value="TWP51057.1"/>
    <property type="molecule type" value="Genomic_DNA"/>
</dbReference>
<dbReference type="PROSITE" id="PS51682">
    <property type="entry name" value="SAM_OMT_I"/>
    <property type="match status" value="1"/>
</dbReference>
<evidence type="ECO:0000256" key="2">
    <source>
        <dbReference type="ARBA" id="ARBA00022679"/>
    </source>
</evidence>
<dbReference type="Proteomes" id="UP000316639">
    <property type="component" value="Unassembled WGS sequence"/>
</dbReference>
<keyword evidence="1 4" id="KW-0489">Methyltransferase</keyword>
<evidence type="ECO:0000256" key="1">
    <source>
        <dbReference type="ARBA" id="ARBA00022603"/>
    </source>
</evidence>
<dbReference type="Gene3D" id="3.40.50.150">
    <property type="entry name" value="Vaccinia Virus protein VP39"/>
    <property type="match status" value="1"/>
</dbReference>
<protein>
    <submittedName>
        <fullName evidence="4">SAM-dependent methyltransferase</fullName>
    </submittedName>
</protein>
<dbReference type="InterPro" id="IPR050362">
    <property type="entry name" value="Cation-dep_OMT"/>
</dbReference>
<reference evidence="4 5" key="1">
    <citation type="submission" date="2019-07" db="EMBL/GenBank/DDBJ databases">
        <title>Lentzea xizangensis sp. nov., isolated from Qinghai-Tibetan Plateau Soils.</title>
        <authorList>
            <person name="Huang J."/>
        </authorList>
    </citation>
    <scope>NUCLEOTIDE SEQUENCE [LARGE SCALE GENOMIC DNA]</scope>
    <source>
        <strain evidence="4 5">FXJ1.1311</strain>
    </source>
</reference>
<dbReference type="InterPro" id="IPR002935">
    <property type="entry name" value="SAM_O-MeTrfase"/>
</dbReference>
<dbReference type="GO" id="GO:0008171">
    <property type="term" value="F:O-methyltransferase activity"/>
    <property type="evidence" value="ECO:0007669"/>
    <property type="project" value="InterPro"/>
</dbReference>
<dbReference type="Pfam" id="PF01596">
    <property type="entry name" value="Methyltransf_3"/>
    <property type="match status" value="1"/>
</dbReference>
<proteinExistence type="predicted"/>
<dbReference type="InterPro" id="IPR029063">
    <property type="entry name" value="SAM-dependent_MTases_sf"/>
</dbReference>
<evidence type="ECO:0000313" key="4">
    <source>
        <dbReference type="EMBL" id="TWP51057.1"/>
    </source>
</evidence>
<dbReference type="GO" id="GO:0032259">
    <property type="term" value="P:methylation"/>
    <property type="evidence" value="ECO:0007669"/>
    <property type="project" value="UniProtKB-KW"/>
</dbReference>
<evidence type="ECO:0000313" key="5">
    <source>
        <dbReference type="Proteomes" id="UP000316639"/>
    </source>
</evidence>
<organism evidence="4 5">
    <name type="scientific">Lentzea tibetensis</name>
    <dbReference type="NCBI Taxonomy" id="2591470"/>
    <lineage>
        <taxon>Bacteria</taxon>
        <taxon>Bacillati</taxon>
        <taxon>Actinomycetota</taxon>
        <taxon>Actinomycetes</taxon>
        <taxon>Pseudonocardiales</taxon>
        <taxon>Pseudonocardiaceae</taxon>
        <taxon>Lentzea</taxon>
    </lineage>
</organism>
<dbReference type="PANTHER" id="PTHR10509">
    <property type="entry name" value="O-METHYLTRANSFERASE-RELATED"/>
    <property type="match status" value="1"/>
</dbReference>
<dbReference type="CDD" id="cd02440">
    <property type="entry name" value="AdoMet_MTases"/>
    <property type="match status" value="1"/>
</dbReference>
<dbReference type="SUPFAM" id="SSF53335">
    <property type="entry name" value="S-adenosyl-L-methionine-dependent methyltransferases"/>
    <property type="match status" value="1"/>
</dbReference>
<sequence length="207" mass="22169">MVRHSSPLDPVTASLLDRTAELGHPALMQVPAEQATLLTLLTSLTGATVAIDVGTFTGLSALSMARGLAPGGRVITCDVTDDWGIAREHWEKAGLTDVIDFRVGPALETLRSLPADLVVDIAFLDADKDNYENYYRLLHPRLRSGGLLLVDNVLFNGYVMAPDYADPGVMRDSAHALAAFNSVLAADESMDVVILPISDGLTVARKK</sequence>
<accession>A0A563ETK6</accession>
<keyword evidence="2 4" id="KW-0808">Transferase</keyword>
<evidence type="ECO:0000256" key="3">
    <source>
        <dbReference type="ARBA" id="ARBA00022691"/>
    </source>
</evidence>
<keyword evidence="5" id="KW-1185">Reference proteome</keyword>
<dbReference type="GO" id="GO:0008757">
    <property type="term" value="F:S-adenosylmethionine-dependent methyltransferase activity"/>
    <property type="evidence" value="ECO:0007669"/>
    <property type="project" value="TreeGrafter"/>
</dbReference>
<gene>
    <name evidence="4" type="ORF">FKR81_17340</name>
</gene>
<dbReference type="AlphaFoldDB" id="A0A563ETK6"/>
<comment type="caution">
    <text evidence="4">The sequence shown here is derived from an EMBL/GenBank/DDBJ whole genome shotgun (WGS) entry which is preliminary data.</text>
</comment>
<dbReference type="PANTHER" id="PTHR10509:SF14">
    <property type="entry name" value="CAFFEOYL-COA O-METHYLTRANSFERASE 3-RELATED"/>
    <property type="match status" value="1"/>
</dbReference>
<dbReference type="OrthoDB" id="9799672at2"/>
<name>A0A563ETK6_9PSEU</name>